<organism evidence="1 2">
    <name type="scientific">Protopolystoma xenopodis</name>
    <dbReference type="NCBI Taxonomy" id="117903"/>
    <lineage>
        <taxon>Eukaryota</taxon>
        <taxon>Metazoa</taxon>
        <taxon>Spiralia</taxon>
        <taxon>Lophotrochozoa</taxon>
        <taxon>Platyhelminthes</taxon>
        <taxon>Monogenea</taxon>
        <taxon>Polyopisthocotylea</taxon>
        <taxon>Polystomatidea</taxon>
        <taxon>Polystomatidae</taxon>
        <taxon>Protopolystoma</taxon>
    </lineage>
</organism>
<protein>
    <submittedName>
        <fullName evidence="1">Uncharacterized protein</fullName>
    </submittedName>
</protein>
<dbReference type="EMBL" id="CAAALY010256741">
    <property type="protein sequence ID" value="VEL38050.1"/>
    <property type="molecule type" value="Genomic_DNA"/>
</dbReference>
<gene>
    <name evidence="1" type="ORF">PXEA_LOCUS31490</name>
</gene>
<comment type="caution">
    <text evidence="1">The sequence shown here is derived from an EMBL/GenBank/DDBJ whole genome shotgun (WGS) entry which is preliminary data.</text>
</comment>
<dbReference type="InterPro" id="IPR013320">
    <property type="entry name" value="ConA-like_dom_sf"/>
</dbReference>
<evidence type="ECO:0000313" key="2">
    <source>
        <dbReference type="Proteomes" id="UP000784294"/>
    </source>
</evidence>
<keyword evidence="2" id="KW-1185">Reference proteome</keyword>
<sequence>MWLFIPPSSERPSEPNLSRPMTKRLLVHTSNLDSDWGLFFEYRPPGLEPDTRQFQGVSAWPGQLEATLRLWSTAKTSVFVSTPIKSVRWQHVGLRWVQSVGKLQLWLNGRLADESSLLDVISGPTTKPMSTNGKLQPSYKSTTSKHLSPTLRASANVVPPLRHTRFVYLGSSPEGGPFVFAVAGYRFLGRRGIGNYSSSEVLLDPVGSPAIRLILDTREDVFFFEAGRNKAISCKLVLPGATESTRPIPAPEVLYFSFGLRITDYRLDSNPMMLQVPIILLLNYSIGLARNSTGGLNLNVVDVKEHSSRTIWPNFHDGLNFIEMDFFHCATDNGKWCFEVFVNRVQLTSWRQVPPEEKVAVEKGFPLTKSWDSVILGGMGMGGSFLYRHFSIQRVLAFTARRKDLLEYSLINAKSTFTFSMLSHICLTIRPFDGILFLYFNALRQHESLKKPILS</sequence>
<dbReference type="Proteomes" id="UP000784294">
    <property type="component" value="Unassembled WGS sequence"/>
</dbReference>
<dbReference type="AlphaFoldDB" id="A0A3S5FGG7"/>
<name>A0A3S5FGG7_9PLAT</name>
<dbReference type="Gene3D" id="2.60.120.200">
    <property type="match status" value="1"/>
</dbReference>
<evidence type="ECO:0000313" key="1">
    <source>
        <dbReference type="EMBL" id="VEL38050.1"/>
    </source>
</evidence>
<accession>A0A3S5FGG7</accession>
<proteinExistence type="predicted"/>
<dbReference type="SUPFAM" id="SSF49899">
    <property type="entry name" value="Concanavalin A-like lectins/glucanases"/>
    <property type="match status" value="1"/>
</dbReference>
<reference evidence="1" key="1">
    <citation type="submission" date="2018-11" db="EMBL/GenBank/DDBJ databases">
        <authorList>
            <consortium name="Pathogen Informatics"/>
        </authorList>
    </citation>
    <scope>NUCLEOTIDE SEQUENCE</scope>
</reference>